<dbReference type="Gene3D" id="1.20.58.340">
    <property type="entry name" value="Magnesium transport protein CorA, transmembrane region"/>
    <property type="match status" value="2"/>
</dbReference>
<name>A0AAV5RPL7_STABA</name>
<evidence type="ECO:0000256" key="2">
    <source>
        <dbReference type="ARBA" id="ARBA00009765"/>
    </source>
</evidence>
<feature type="region of interest" description="Disordered" evidence="6">
    <location>
        <begin position="1"/>
        <end position="130"/>
    </location>
</feature>
<dbReference type="Proteomes" id="UP001362899">
    <property type="component" value="Unassembled WGS sequence"/>
</dbReference>
<evidence type="ECO:0000256" key="7">
    <source>
        <dbReference type="SAM" id="Phobius"/>
    </source>
</evidence>
<comment type="caution">
    <text evidence="8">The sequence shown here is derived from an EMBL/GenBank/DDBJ whole genome shotgun (WGS) entry which is preliminary data.</text>
</comment>
<gene>
    <name evidence="8" type="ORF">DASB73_035790</name>
</gene>
<organism evidence="8 9">
    <name type="scientific">Starmerella bacillaris</name>
    <name type="common">Yeast</name>
    <name type="synonym">Candida zemplinina</name>
    <dbReference type="NCBI Taxonomy" id="1247836"/>
    <lineage>
        <taxon>Eukaryota</taxon>
        <taxon>Fungi</taxon>
        <taxon>Dikarya</taxon>
        <taxon>Ascomycota</taxon>
        <taxon>Saccharomycotina</taxon>
        <taxon>Dipodascomycetes</taxon>
        <taxon>Dipodascales</taxon>
        <taxon>Trichomonascaceae</taxon>
        <taxon>Starmerella</taxon>
    </lineage>
</organism>
<keyword evidence="9" id="KW-1185">Reference proteome</keyword>
<dbReference type="CDD" id="cd12829">
    <property type="entry name" value="Alr1p-like"/>
    <property type="match status" value="1"/>
</dbReference>
<dbReference type="PANTHER" id="PTHR21535">
    <property type="entry name" value="MAGNESIUM AND COBALT TRANSPORT PROTEIN/MITOCHONDRIAL IMPORT INNER MEMBRANE TRANSLOCASE SUBUNIT TIM8"/>
    <property type="match status" value="1"/>
</dbReference>
<evidence type="ECO:0000256" key="1">
    <source>
        <dbReference type="ARBA" id="ARBA00004141"/>
    </source>
</evidence>
<comment type="similarity">
    <text evidence="2">Belongs to the CorA metal ion transporter (MIT) (TC 1.A.35) family.</text>
</comment>
<dbReference type="PANTHER" id="PTHR21535:SF51">
    <property type="entry name" value="MANGANESE RESISTANCE PROTEIN MNR2"/>
    <property type="match status" value="1"/>
</dbReference>
<dbReference type="EMBL" id="BTGC01000008">
    <property type="protein sequence ID" value="GMM52616.1"/>
    <property type="molecule type" value="Genomic_DNA"/>
</dbReference>
<feature type="compositionally biased region" description="Low complexity" evidence="6">
    <location>
        <begin position="260"/>
        <end position="307"/>
    </location>
</feature>
<feature type="region of interest" description="Disordered" evidence="6">
    <location>
        <begin position="252"/>
        <end position="307"/>
    </location>
</feature>
<dbReference type="GO" id="GO:0015095">
    <property type="term" value="F:magnesium ion transmembrane transporter activity"/>
    <property type="evidence" value="ECO:0007669"/>
    <property type="project" value="InterPro"/>
</dbReference>
<feature type="compositionally biased region" description="Low complexity" evidence="6">
    <location>
        <begin position="102"/>
        <end position="120"/>
    </location>
</feature>
<keyword evidence="5 7" id="KW-0472">Membrane</keyword>
<dbReference type="InterPro" id="IPR002523">
    <property type="entry name" value="MgTranspt_CorA/ZnTranspt_ZntB"/>
</dbReference>
<feature type="transmembrane region" description="Helical" evidence="7">
    <location>
        <begin position="805"/>
        <end position="826"/>
    </location>
</feature>
<feature type="region of interest" description="Disordered" evidence="6">
    <location>
        <begin position="641"/>
        <end position="667"/>
    </location>
</feature>
<proteinExistence type="inferred from homology"/>
<evidence type="ECO:0000256" key="4">
    <source>
        <dbReference type="ARBA" id="ARBA00022989"/>
    </source>
</evidence>
<dbReference type="AlphaFoldDB" id="A0AAV5RPL7"/>
<feature type="compositionally biased region" description="Low complexity" evidence="6">
    <location>
        <begin position="15"/>
        <end position="34"/>
    </location>
</feature>
<protein>
    <submittedName>
        <fullName evidence="8">Mg(2+) transporter</fullName>
    </submittedName>
</protein>
<keyword evidence="4 7" id="KW-1133">Transmembrane helix</keyword>
<dbReference type="FunFam" id="1.20.58.340:FF:000008">
    <property type="entry name" value="CorA family metal ion transporter"/>
    <property type="match status" value="1"/>
</dbReference>
<dbReference type="SUPFAM" id="SSF144083">
    <property type="entry name" value="Magnesium transport protein CorA, transmembrane region"/>
    <property type="match status" value="1"/>
</dbReference>
<feature type="transmembrane region" description="Helical" evidence="7">
    <location>
        <begin position="770"/>
        <end position="793"/>
    </location>
</feature>
<keyword evidence="3 7" id="KW-0812">Transmembrane</keyword>
<dbReference type="Gene3D" id="3.30.460.20">
    <property type="entry name" value="CorA soluble domain-like"/>
    <property type="match status" value="1"/>
</dbReference>
<dbReference type="InterPro" id="IPR044089">
    <property type="entry name" value="Alr1-like"/>
</dbReference>
<feature type="compositionally biased region" description="Low complexity" evidence="6">
    <location>
        <begin position="71"/>
        <end position="84"/>
    </location>
</feature>
<evidence type="ECO:0000313" key="8">
    <source>
        <dbReference type="EMBL" id="GMM52616.1"/>
    </source>
</evidence>
<evidence type="ECO:0000256" key="5">
    <source>
        <dbReference type="ARBA" id="ARBA00023136"/>
    </source>
</evidence>
<dbReference type="GO" id="GO:0000329">
    <property type="term" value="C:fungal-type vacuole membrane"/>
    <property type="evidence" value="ECO:0007669"/>
    <property type="project" value="TreeGrafter"/>
</dbReference>
<evidence type="ECO:0000256" key="3">
    <source>
        <dbReference type="ARBA" id="ARBA00022692"/>
    </source>
</evidence>
<dbReference type="InterPro" id="IPR045861">
    <property type="entry name" value="CorA_cytoplasmic_dom"/>
</dbReference>
<dbReference type="Pfam" id="PF01544">
    <property type="entry name" value="CorA"/>
    <property type="match status" value="2"/>
</dbReference>
<evidence type="ECO:0000256" key="6">
    <source>
        <dbReference type="SAM" id="MobiDB-lite"/>
    </source>
</evidence>
<reference evidence="8 9" key="1">
    <citation type="journal article" date="2023" name="Elife">
        <title>Identification of key yeast species and microbe-microbe interactions impacting larval growth of Drosophila in the wild.</title>
        <authorList>
            <person name="Mure A."/>
            <person name="Sugiura Y."/>
            <person name="Maeda R."/>
            <person name="Honda K."/>
            <person name="Sakurai N."/>
            <person name="Takahashi Y."/>
            <person name="Watada M."/>
            <person name="Katoh T."/>
            <person name="Gotoh A."/>
            <person name="Gotoh Y."/>
            <person name="Taniguchi I."/>
            <person name="Nakamura K."/>
            <person name="Hayashi T."/>
            <person name="Katayama T."/>
            <person name="Uemura T."/>
            <person name="Hattori Y."/>
        </authorList>
    </citation>
    <scope>NUCLEOTIDE SEQUENCE [LARGE SCALE GENOMIC DNA]</scope>
    <source>
        <strain evidence="8 9">SB-73</strain>
    </source>
</reference>
<feature type="compositionally biased region" description="Basic residues" evidence="6">
    <location>
        <begin position="423"/>
        <end position="435"/>
    </location>
</feature>
<comment type="subcellular location">
    <subcellularLocation>
        <location evidence="1">Membrane</location>
        <topology evidence="1">Multi-pass membrane protein</topology>
    </subcellularLocation>
</comment>
<feature type="compositionally biased region" description="Polar residues" evidence="6">
    <location>
        <begin position="35"/>
        <end position="45"/>
    </location>
</feature>
<accession>A0AAV5RPL7</accession>
<dbReference type="SUPFAM" id="SSF143865">
    <property type="entry name" value="CorA soluble domain-like"/>
    <property type="match status" value="1"/>
</dbReference>
<evidence type="ECO:0000313" key="9">
    <source>
        <dbReference type="Proteomes" id="UP001362899"/>
    </source>
</evidence>
<feature type="region of interest" description="Disordered" evidence="6">
    <location>
        <begin position="417"/>
        <end position="436"/>
    </location>
</feature>
<dbReference type="InterPro" id="IPR045863">
    <property type="entry name" value="CorA_TM1_TM2"/>
</dbReference>
<dbReference type="GO" id="GO:0010961">
    <property type="term" value="P:intracellular magnesium ion homeostasis"/>
    <property type="evidence" value="ECO:0007669"/>
    <property type="project" value="TreeGrafter"/>
</dbReference>
<sequence length="830" mass="91436">MGKPRQRRPTFSAGSSHPADSSAWDSDSSDNSHSTLLRHSNSSKSARQRKRRNSSKYLDTWARKDSVENVSAQSTRSARSARSSRSYHDSDDDFGFGIPIGSNLSQSSSSSLKSNPSTRRSSMDSSIDDVCMPLDDDVSEIGNEHTSWPDIQVLEEFAKKEREEDDALHISESYREAVNEATEAERHGRLRPRWHVPWTKDSALDTQNHMRFTYFRDDLYSTIHSPSISALLSPGQTFSDLFPVVLNKTKHVPVHHSHHTPQASQGSQGSQAPQGTQGPQASAASSVSAAGIASHRNSPAPAATSGASAASGIAPLIAQNSGLSRTTTNDACTPGCPLYVDPLKPIQPVQATQTVQTGSSAAEVPVNPSLPHQPVAPAMPAQAGPIGAVPVVPGAPGVVGAAQAAGVPGAVGQDVPAPVPEHHHSHSMHSAHHSHTKGDFYPTISIDPASAGKIHSHDIVQHHDERGPWWLDINCPTEEEMRAISRTFGVHPLTTEDIILHETREKVELFHNYYFVCFTSFDVRVWDKKEESRFGRRDSEGQQSVSSRNSDGKRNKIENLRPLAVFSIVFHTGIITVHYRPTPHTVNVRRRIRLLRDYLNVTSDWISYALIDDITDGYGPLIESVDGDVQDIEDAILNMHGPSDSEDSVYDEKKSNHSSSGTSSTGYREWRRKGNMLRWIGESRKRVMSLLSLIGNKADVIKGFAKRVSEHWNGAPNSEIAMYLSDIQDHIVTMTQSLNHYEKLLARSHSNYLAQINIDMTRTNNEMNDVLSKITILGTIVLPINIVTGLWGMNVFVPGQTVHSLTWFYGIVITLLIFAISAYFLLIRLM</sequence>